<feature type="compositionally biased region" description="Pro residues" evidence="1">
    <location>
        <begin position="194"/>
        <end position="205"/>
    </location>
</feature>
<dbReference type="AlphaFoldDB" id="A0AAN8NUK3"/>
<feature type="compositionally biased region" description="Basic and acidic residues" evidence="1">
    <location>
        <begin position="381"/>
        <end position="390"/>
    </location>
</feature>
<feature type="compositionally biased region" description="Basic and acidic residues" evidence="1">
    <location>
        <begin position="737"/>
        <end position="759"/>
    </location>
</feature>
<feature type="compositionally biased region" description="Polar residues" evidence="1">
    <location>
        <begin position="760"/>
        <end position="778"/>
    </location>
</feature>
<feature type="compositionally biased region" description="Polar residues" evidence="1">
    <location>
        <begin position="329"/>
        <end position="341"/>
    </location>
</feature>
<dbReference type="Proteomes" id="UP001307849">
    <property type="component" value="Unassembled WGS sequence"/>
</dbReference>
<gene>
    <name evidence="2" type="ORF">TWF506_006895</name>
</gene>
<feature type="region of interest" description="Disordered" evidence="1">
    <location>
        <begin position="329"/>
        <end position="434"/>
    </location>
</feature>
<feature type="compositionally biased region" description="Polar residues" evidence="1">
    <location>
        <begin position="294"/>
        <end position="313"/>
    </location>
</feature>
<feature type="region of interest" description="Disordered" evidence="1">
    <location>
        <begin position="729"/>
        <end position="828"/>
    </location>
</feature>
<feature type="compositionally biased region" description="Basic and acidic residues" evidence="1">
    <location>
        <begin position="10"/>
        <end position="20"/>
    </location>
</feature>
<evidence type="ECO:0000256" key="1">
    <source>
        <dbReference type="SAM" id="MobiDB-lite"/>
    </source>
</evidence>
<feature type="compositionally biased region" description="Polar residues" evidence="1">
    <location>
        <begin position="182"/>
        <end position="193"/>
    </location>
</feature>
<feature type="compositionally biased region" description="Basic and acidic residues" evidence="1">
    <location>
        <begin position="53"/>
        <end position="66"/>
    </location>
</feature>
<evidence type="ECO:0000313" key="2">
    <source>
        <dbReference type="EMBL" id="KAK6517017.1"/>
    </source>
</evidence>
<feature type="region of interest" description="Disordered" evidence="1">
    <location>
        <begin position="1"/>
        <end position="122"/>
    </location>
</feature>
<feature type="compositionally biased region" description="Pro residues" evidence="1">
    <location>
        <begin position="238"/>
        <end position="247"/>
    </location>
</feature>
<sequence>MEQQHGQEAAGRRGERELNPFRHVQPTPPANAGTEEFRREMLQMEQRFAPRVSDSRTRALELERELTSGTPASVPESEGSPLGTPQPKPTPGPQLPGLRTVIVPGPATGPGDKQRSGLLAADPLDRVSRRLLSPEPASVALPLSPTSADASRFLVLASPTGEVPIPGLEAINPPLARGGSAAATTPGLSSGQITPPPRPTPPPTAPRRSTRRAPQGFSQTPGPLRDGIQARGIGLPRTAPPMRPAPYPRMDQSSASASASASGQRLEQAAAGSSTQQREVRRVSPTYVSPPIGATTSPFVVDIQSTSGPSTQPAPRPVIQSVSERLSSSFLTKKGESSTAMATPHGFQPVGRPAPPPTAMPLSFLPPEHATPFPSMRPGHNVRDTLRKVSAETPKGGSERSTPADSTVIRKNPLTSRTGHLQLEEASGTNFGSSAAGMSSLDEYLRDLQDDSPLVGKSTKAASVKEQTKSLAPKGDAQKTKAGMSSQELLRLGSVPKSLESVANPQAVHTGVMDFVPDPRGYTSPGAALEETLDSLGSLCGAIKRIESTMKDYRTNLEVDAQELKRDREFLSHLQDRKSQHHHSDRVESLLQDFRKKESHYHKNIETLHRLDEDPLLDPSVSIPSMDGEDEHTQLIAFRGRLYIRDAVKRLGYRGGPIRSFLEQLGEGIWKLELTQAIVATDPGISEAIQLLNQQGHRLERGSEINFDGVDLNNLSSLPWGNFRLRGQGNTIIGDNTVDRGRREDKGKGKATTQDEKETAQANTAQASRRTPTPTIPDSDSDVEADYEQSFMTDPGMTPRLRTRLSLLGQREKSEKSRKGGFRQFPGK</sequence>
<accession>A0AAN8NUK3</accession>
<protein>
    <submittedName>
        <fullName evidence="2">Uncharacterized protein</fullName>
    </submittedName>
</protein>
<reference evidence="2 3" key="1">
    <citation type="submission" date="2019-10" db="EMBL/GenBank/DDBJ databases">
        <authorList>
            <person name="Palmer J.M."/>
        </authorList>
    </citation>
    <scope>NUCLEOTIDE SEQUENCE [LARGE SCALE GENOMIC DNA]</scope>
    <source>
        <strain evidence="2 3">TWF506</strain>
    </source>
</reference>
<feature type="compositionally biased region" description="Pro residues" evidence="1">
    <location>
        <begin position="84"/>
        <end position="94"/>
    </location>
</feature>
<organism evidence="2 3">
    <name type="scientific">Arthrobotrys conoides</name>
    <dbReference type="NCBI Taxonomy" id="74498"/>
    <lineage>
        <taxon>Eukaryota</taxon>
        <taxon>Fungi</taxon>
        <taxon>Dikarya</taxon>
        <taxon>Ascomycota</taxon>
        <taxon>Pezizomycotina</taxon>
        <taxon>Orbiliomycetes</taxon>
        <taxon>Orbiliales</taxon>
        <taxon>Orbiliaceae</taxon>
        <taxon>Arthrobotrys</taxon>
    </lineage>
</organism>
<feature type="region of interest" description="Disordered" evidence="1">
    <location>
        <begin position="452"/>
        <end position="485"/>
    </location>
</feature>
<name>A0AAN8NUK3_9PEZI</name>
<feature type="region of interest" description="Disordered" evidence="1">
    <location>
        <begin position="161"/>
        <end position="317"/>
    </location>
</feature>
<dbReference type="EMBL" id="JAVHJM010000003">
    <property type="protein sequence ID" value="KAK6517017.1"/>
    <property type="molecule type" value="Genomic_DNA"/>
</dbReference>
<feature type="compositionally biased region" description="Low complexity" evidence="1">
    <location>
        <begin position="248"/>
        <end position="262"/>
    </location>
</feature>
<keyword evidence="3" id="KW-1185">Reference proteome</keyword>
<comment type="caution">
    <text evidence="2">The sequence shown here is derived from an EMBL/GenBank/DDBJ whole genome shotgun (WGS) entry which is preliminary data.</text>
</comment>
<evidence type="ECO:0000313" key="3">
    <source>
        <dbReference type="Proteomes" id="UP001307849"/>
    </source>
</evidence>
<proteinExistence type="predicted"/>